<reference evidence="1" key="2">
    <citation type="submission" date="2023-01" db="EMBL/GenBank/DDBJ databases">
        <title>Draft genome sequence of Algimonas ampicilliniresistens strain NBRC 108219.</title>
        <authorList>
            <person name="Sun Q."/>
            <person name="Mori K."/>
        </authorList>
    </citation>
    <scope>NUCLEOTIDE SEQUENCE</scope>
    <source>
        <strain evidence="1">NBRC 108219</strain>
    </source>
</reference>
<evidence type="ECO:0000313" key="2">
    <source>
        <dbReference type="Proteomes" id="UP001161391"/>
    </source>
</evidence>
<gene>
    <name evidence="1" type="ORF">GCM10007853_25420</name>
</gene>
<evidence type="ECO:0000313" key="1">
    <source>
        <dbReference type="EMBL" id="GLQ24668.1"/>
    </source>
</evidence>
<evidence type="ECO:0008006" key="3">
    <source>
        <dbReference type="Google" id="ProtNLM"/>
    </source>
</evidence>
<accession>A0ABQ5VD06</accession>
<reference evidence="1" key="1">
    <citation type="journal article" date="2014" name="Int. J. Syst. Evol. Microbiol.">
        <title>Complete genome of a new Firmicutes species belonging to the dominant human colonic microbiota ('Ruminococcus bicirculans') reveals two chromosomes and a selective capacity to utilize plant glucans.</title>
        <authorList>
            <consortium name="NISC Comparative Sequencing Program"/>
            <person name="Wegmann U."/>
            <person name="Louis P."/>
            <person name="Goesmann A."/>
            <person name="Henrissat B."/>
            <person name="Duncan S.H."/>
            <person name="Flint H.J."/>
        </authorList>
    </citation>
    <scope>NUCLEOTIDE SEQUENCE</scope>
    <source>
        <strain evidence="1">NBRC 108219</strain>
    </source>
</reference>
<dbReference type="EMBL" id="BSNK01000002">
    <property type="protein sequence ID" value="GLQ24668.1"/>
    <property type="molecule type" value="Genomic_DNA"/>
</dbReference>
<comment type="caution">
    <text evidence="1">The sequence shown here is derived from an EMBL/GenBank/DDBJ whole genome shotgun (WGS) entry which is preliminary data.</text>
</comment>
<dbReference type="Proteomes" id="UP001161391">
    <property type="component" value="Unassembled WGS sequence"/>
</dbReference>
<keyword evidence="2" id="KW-1185">Reference proteome</keyword>
<organism evidence="1 2">
    <name type="scientific">Algimonas ampicilliniresistens</name>
    <dbReference type="NCBI Taxonomy" id="1298735"/>
    <lineage>
        <taxon>Bacteria</taxon>
        <taxon>Pseudomonadati</taxon>
        <taxon>Pseudomonadota</taxon>
        <taxon>Alphaproteobacteria</taxon>
        <taxon>Maricaulales</taxon>
        <taxon>Robiginitomaculaceae</taxon>
        <taxon>Algimonas</taxon>
    </lineage>
</organism>
<dbReference type="RefSeq" id="WP_284391347.1">
    <property type="nucleotide sequence ID" value="NZ_BSNK01000002.1"/>
</dbReference>
<proteinExistence type="predicted"/>
<sequence length="318" mass="36629">MSESETPSPTDLNAVTLAERICDLIRENGPTPGHQLSEWLSDIPPIDLWRTCYTSNQIRVRNCARYYLRYDIKRDNTLRLSPSILRDFLTFSLIYLPEQSVAAVEGGTLMANKFRTISLRKLSRARQALLELSPDLQKELNDHCVVFLSGDIAYFLAHDTRRMHATLDVPVNGSDIDIVIVTNHAADPNKIEAIEKEFLKVKRLFLMMPSVREELDFIVKPVDKMLEQLAYRDIHEKIASKILYESYFLMGRVDIYESLMRNLEIRGTRAKIEADFETALVERKQTIRTILSLPPEDSVKDSEVASLFFASQERLEFQ</sequence>
<protein>
    <recommendedName>
        <fullName evidence="3">Nucleotidyltransferase</fullName>
    </recommendedName>
</protein>
<name>A0ABQ5VD06_9PROT</name>